<dbReference type="CDD" id="cd04301">
    <property type="entry name" value="NAT_SF"/>
    <property type="match status" value="1"/>
</dbReference>
<reference evidence="2 3" key="1">
    <citation type="submission" date="2019-09" db="EMBL/GenBank/DDBJ databases">
        <title>Hybrid Assembly of the complete Genome of the Deep-Sea Bacterium Moritella marina from long Nanopore and Illumina reads.</title>
        <authorList>
            <person name="Magin S."/>
            <person name="Georgoulis A."/>
            <person name="Papadimitriou K."/>
            <person name="Iliakis G."/>
            <person name="Vorgias C.E."/>
        </authorList>
    </citation>
    <scope>NUCLEOTIDE SEQUENCE [LARGE SCALE GENOMIC DNA]</scope>
    <source>
        <strain evidence="2 3">MP-1</strain>
    </source>
</reference>
<protein>
    <submittedName>
        <fullName evidence="2">GNAT family N-acetyltransferase</fullName>
    </submittedName>
</protein>
<dbReference type="AlphaFoldDB" id="A0A5J6WIT2"/>
<keyword evidence="3" id="KW-1185">Reference proteome</keyword>
<dbReference type="GO" id="GO:0016747">
    <property type="term" value="F:acyltransferase activity, transferring groups other than amino-acyl groups"/>
    <property type="evidence" value="ECO:0007669"/>
    <property type="project" value="InterPro"/>
</dbReference>
<dbReference type="KEGG" id="mmaa:FR932_09560"/>
<dbReference type="EMBL" id="CP044399">
    <property type="protein sequence ID" value="QFI38079.1"/>
    <property type="molecule type" value="Genomic_DNA"/>
</dbReference>
<proteinExistence type="predicted"/>
<organism evidence="2 3">
    <name type="scientific">Moritella marina ATCC 15381</name>
    <dbReference type="NCBI Taxonomy" id="1202962"/>
    <lineage>
        <taxon>Bacteria</taxon>
        <taxon>Pseudomonadati</taxon>
        <taxon>Pseudomonadota</taxon>
        <taxon>Gammaproteobacteria</taxon>
        <taxon>Alteromonadales</taxon>
        <taxon>Moritellaceae</taxon>
        <taxon>Moritella</taxon>
    </lineage>
</organism>
<dbReference type="Pfam" id="PF13302">
    <property type="entry name" value="Acetyltransf_3"/>
    <property type="match status" value="1"/>
</dbReference>
<evidence type="ECO:0000313" key="2">
    <source>
        <dbReference type="EMBL" id="QFI38079.1"/>
    </source>
</evidence>
<dbReference type="Proteomes" id="UP000327424">
    <property type="component" value="Chromosome"/>
</dbReference>
<name>A0A5J6WIT2_MORMI</name>
<dbReference type="RefSeq" id="WP_019443217.1">
    <property type="nucleotide sequence ID" value="NZ_ALOE01000046.1"/>
</dbReference>
<dbReference type="PANTHER" id="PTHR43415">
    <property type="entry name" value="SPERMIDINE N(1)-ACETYLTRANSFERASE"/>
    <property type="match status" value="1"/>
</dbReference>
<feature type="domain" description="N-acetyltransferase" evidence="1">
    <location>
        <begin position="8"/>
        <end position="173"/>
    </location>
</feature>
<evidence type="ECO:0000259" key="1">
    <source>
        <dbReference type="PROSITE" id="PS51186"/>
    </source>
</evidence>
<gene>
    <name evidence="2" type="ORF">FR932_09560</name>
</gene>
<sequence length="182" mass="20205">MFLITNKVELRSLDINDSAEFYAWSCDREVTQFSLSSYAYPQSKTDISTWLSSINGNAKCVSFGVCCTETGKLIGYAGIASISTLNRCGEYFILIGDKSYWGKGIGTEVTKVITDYGFNTLGLQRIELTAYASNPSAIRAYENAGYMHEGVKRQSGFRNGEFVDKVMMAVLAADWNRNLTNQ</sequence>
<accession>A0A5J6WIT2</accession>
<evidence type="ECO:0000313" key="3">
    <source>
        <dbReference type="Proteomes" id="UP000327424"/>
    </source>
</evidence>
<dbReference type="SUPFAM" id="SSF55729">
    <property type="entry name" value="Acyl-CoA N-acyltransferases (Nat)"/>
    <property type="match status" value="1"/>
</dbReference>
<keyword evidence="2" id="KW-0808">Transferase</keyword>
<dbReference type="Gene3D" id="3.40.630.30">
    <property type="match status" value="1"/>
</dbReference>
<dbReference type="InterPro" id="IPR016181">
    <property type="entry name" value="Acyl_CoA_acyltransferase"/>
</dbReference>
<dbReference type="PANTHER" id="PTHR43415:SF3">
    <property type="entry name" value="GNAT-FAMILY ACETYLTRANSFERASE"/>
    <property type="match status" value="1"/>
</dbReference>
<dbReference type="InterPro" id="IPR000182">
    <property type="entry name" value="GNAT_dom"/>
</dbReference>
<dbReference type="OrthoDB" id="9801656at2"/>
<dbReference type="PROSITE" id="PS51186">
    <property type="entry name" value="GNAT"/>
    <property type="match status" value="1"/>
</dbReference>